<organism evidence="1 2">
    <name type="scientific">Verminephrobacter eiseniae (strain EF01-2)</name>
    <dbReference type="NCBI Taxonomy" id="391735"/>
    <lineage>
        <taxon>Bacteria</taxon>
        <taxon>Pseudomonadati</taxon>
        <taxon>Pseudomonadota</taxon>
        <taxon>Betaproteobacteria</taxon>
        <taxon>Burkholderiales</taxon>
        <taxon>Comamonadaceae</taxon>
        <taxon>Verminephrobacter</taxon>
    </lineage>
</organism>
<keyword evidence="2" id="KW-1185">Reference proteome</keyword>
<dbReference type="EMBL" id="CP000542">
    <property type="protein sequence ID" value="ABM56097.1"/>
    <property type="molecule type" value="Genomic_DNA"/>
</dbReference>
<dbReference type="KEGG" id="vei:Veis_0306"/>
<protein>
    <submittedName>
        <fullName evidence="1">Uncharacterized protein</fullName>
    </submittedName>
</protein>
<dbReference type="HOGENOM" id="CLU_1427452_0_0_4"/>
<dbReference type="Proteomes" id="UP000000374">
    <property type="component" value="Chromosome"/>
</dbReference>
<dbReference type="AlphaFoldDB" id="A1WEP0"/>
<accession>A1WEP0</accession>
<name>A1WEP0_VEREI</name>
<evidence type="ECO:0000313" key="2">
    <source>
        <dbReference type="Proteomes" id="UP000000374"/>
    </source>
</evidence>
<gene>
    <name evidence="1" type="ordered locus">Veis_0306</name>
</gene>
<evidence type="ECO:0000313" key="1">
    <source>
        <dbReference type="EMBL" id="ABM56097.1"/>
    </source>
</evidence>
<reference evidence="2" key="1">
    <citation type="submission" date="2006-12" db="EMBL/GenBank/DDBJ databases">
        <title>Complete sequence of chromosome 1 of Verminephrobacter eiseniae EF01-2.</title>
        <authorList>
            <person name="Copeland A."/>
            <person name="Lucas S."/>
            <person name="Lapidus A."/>
            <person name="Barry K."/>
            <person name="Detter J.C."/>
            <person name="Glavina del Rio T."/>
            <person name="Dalin E."/>
            <person name="Tice H."/>
            <person name="Pitluck S."/>
            <person name="Chertkov O."/>
            <person name="Brettin T."/>
            <person name="Bruce D."/>
            <person name="Han C."/>
            <person name="Tapia R."/>
            <person name="Gilna P."/>
            <person name="Schmutz J."/>
            <person name="Larimer F."/>
            <person name="Land M."/>
            <person name="Hauser L."/>
            <person name="Kyrpides N."/>
            <person name="Kim E."/>
            <person name="Stahl D."/>
            <person name="Richardson P."/>
        </authorList>
    </citation>
    <scope>NUCLEOTIDE SEQUENCE [LARGE SCALE GENOMIC DNA]</scope>
    <source>
        <strain evidence="2">EF01-2</strain>
    </source>
</reference>
<sequence length="190" mass="20418">MLALPSPAWRSNEWGAGADKHLFTYGSRHLLSSHGQHLHRRHGLVDDSLRSPMAGAKPGRPCCVGLAAGLNGRSPAPPGIGATAACVVDACLGPASPPCGRARQAPPATSGRGCFTPRRHEGAVQTRRQCVWQPGLRHRACGQVICGKAGQNRCPLHEVQRRAPYPARLRAVRHEDMLLHEELRATARHG</sequence>
<proteinExistence type="predicted"/>